<feature type="domain" description="2TM" evidence="2">
    <location>
        <begin position="11"/>
        <end position="89"/>
    </location>
</feature>
<feature type="transmembrane region" description="Helical" evidence="1">
    <location>
        <begin position="21"/>
        <end position="41"/>
    </location>
</feature>
<dbReference type="Pfam" id="PF13239">
    <property type="entry name" value="2TM"/>
    <property type="match status" value="1"/>
</dbReference>
<keyword evidence="1" id="KW-0472">Membrane</keyword>
<protein>
    <submittedName>
        <fullName evidence="3">2TM domain-containing protein</fullName>
    </submittedName>
</protein>
<dbReference type="EMBL" id="JBELPZ010000006">
    <property type="protein sequence ID" value="MFL9844294.1"/>
    <property type="molecule type" value="Genomic_DNA"/>
</dbReference>
<organism evidence="3 4">
    <name type="scientific">Flavobacterium rhizosphaerae</name>
    <dbReference type="NCBI Taxonomy" id="3163298"/>
    <lineage>
        <taxon>Bacteria</taxon>
        <taxon>Pseudomonadati</taxon>
        <taxon>Bacteroidota</taxon>
        <taxon>Flavobacteriia</taxon>
        <taxon>Flavobacteriales</taxon>
        <taxon>Flavobacteriaceae</taxon>
        <taxon>Flavobacterium</taxon>
    </lineage>
</organism>
<dbReference type="RefSeq" id="WP_408084545.1">
    <property type="nucleotide sequence ID" value="NZ_JBELPZ010000006.1"/>
</dbReference>
<evidence type="ECO:0000313" key="3">
    <source>
        <dbReference type="EMBL" id="MFL9844294.1"/>
    </source>
</evidence>
<keyword evidence="4" id="KW-1185">Reference proteome</keyword>
<reference evidence="3 4" key="1">
    <citation type="submission" date="2024-06" db="EMBL/GenBank/DDBJ databases">
        <authorList>
            <person name="Kaempfer P."/>
            <person name="Viver T."/>
        </authorList>
    </citation>
    <scope>NUCLEOTIDE SEQUENCE [LARGE SCALE GENOMIC DNA]</scope>
    <source>
        <strain evidence="3 4">ST-119</strain>
    </source>
</reference>
<keyword evidence="1" id="KW-0812">Transmembrane</keyword>
<keyword evidence="1" id="KW-1133">Transmembrane helix</keyword>
<gene>
    <name evidence="3" type="ORF">ABS766_07680</name>
</gene>
<dbReference type="Proteomes" id="UP001629156">
    <property type="component" value="Unassembled WGS sequence"/>
</dbReference>
<evidence type="ECO:0000259" key="2">
    <source>
        <dbReference type="Pfam" id="PF13239"/>
    </source>
</evidence>
<feature type="transmembrane region" description="Helical" evidence="1">
    <location>
        <begin position="47"/>
        <end position="67"/>
    </location>
</feature>
<accession>A0ABW8YW47</accession>
<evidence type="ECO:0000313" key="4">
    <source>
        <dbReference type="Proteomes" id="UP001629156"/>
    </source>
</evidence>
<evidence type="ECO:0000256" key="1">
    <source>
        <dbReference type="SAM" id="Phobius"/>
    </source>
</evidence>
<dbReference type="InterPro" id="IPR025698">
    <property type="entry name" value="2TM_dom"/>
</dbReference>
<sequence length="97" mass="11658">MNISEKDAYSKAKKKVKEIKGFYYHLTCYCATMPIVIYINLKFVPGFHWFWFSLLGWGAAILIHGVVTFDRFPFLGKDWEERKVQKMMEKKRNNNWE</sequence>
<name>A0ABW8YW47_9FLAO</name>
<comment type="caution">
    <text evidence="3">The sequence shown here is derived from an EMBL/GenBank/DDBJ whole genome shotgun (WGS) entry which is preliminary data.</text>
</comment>
<proteinExistence type="predicted"/>